<evidence type="ECO:0000256" key="4">
    <source>
        <dbReference type="ARBA" id="ARBA00022692"/>
    </source>
</evidence>
<feature type="transmembrane region" description="Helical" evidence="7">
    <location>
        <begin position="392"/>
        <end position="413"/>
    </location>
</feature>
<dbReference type="AlphaFoldDB" id="A0A3N1Y8C8"/>
<feature type="transmembrane region" description="Helical" evidence="7">
    <location>
        <begin position="33"/>
        <end position="55"/>
    </location>
</feature>
<keyword evidence="4 7" id="KW-0812">Transmembrane</keyword>
<feature type="transmembrane region" description="Helical" evidence="7">
    <location>
        <begin position="144"/>
        <end position="168"/>
    </location>
</feature>
<proteinExistence type="inferred from homology"/>
<feature type="transmembrane region" description="Helical" evidence="7">
    <location>
        <begin position="241"/>
        <end position="263"/>
    </location>
</feature>
<dbReference type="GO" id="GO:0005886">
    <property type="term" value="C:plasma membrane"/>
    <property type="evidence" value="ECO:0007669"/>
    <property type="project" value="UniProtKB-SubCell"/>
</dbReference>
<feature type="transmembrane region" description="Helical" evidence="7">
    <location>
        <begin position="61"/>
        <end position="81"/>
    </location>
</feature>
<dbReference type="SMART" id="SM00014">
    <property type="entry name" value="acidPPc"/>
    <property type="match status" value="1"/>
</dbReference>
<keyword evidence="10" id="KW-1185">Reference proteome</keyword>
<dbReference type="CDD" id="cd03392">
    <property type="entry name" value="PAP2_like_2"/>
    <property type="match status" value="1"/>
</dbReference>
<evidence type="ECO:0000313" key="9">
    <source>
        <dbReference type="EMBL" id="ROR34791.1"/>
    </source>
</evidence>
<dbReference type="RefSeq" id="WP_123400258.1">
    <property type="nucleotide sequence ID" value="NZ_RJVI01000001.1"/>
</dbReference>
<dbReference type="PANTHER" id="PTHR30353:SF15">
    <property type="entry name" value="INNER MEMBRANE PROTEIN YABI"/>
    <property type="match status" value="1"/>
</dbReference>
<evidence type="ECO:0000256" key="2">
    <source>
        <dbReference type="ARBA" id="ARBA00010792"/>
    </source>
</evidence>
<evidence type="ECO:0000256" key="6">
    <source>
        <dbReference type="ARBA" id="ARBA00023136"/>
    </source>
</evidence>
<accession>A0A3N1Y8C8</accession>
<protein>
    <submittedName>
        <fullName evidence="9">Undecaprenyl-diphosphatase</fullName>
    </submittedName>
</protein>
<dbReference type="EMBL" id="RJVI01000001">
    <property type="protein sequence ID" value="ROR34791.1"/>
    <property type="molecule type" value="Genomic_DNA"/>
</dbReference>
<dbReference type="InterPro" id="IPR025902">
    <property type="entry name" value="LssY-like-C_dom"/>
</dbReference>
<evidence type="ECO:0000259" key="8">
    <source>
        <dbReference type="SMART" id="SM00014"/>
    </source>
</evidence>
<dbReference type="Proteomes" id="UP000276634">
    <property type="component" value="Unassembled WGS sequence"/>
</dbReference>
<feature type="transmembrane region" description="Helical" evidence="7">
    <location>
        <begin position="419"/>
        <end position="437"/>
    </location>
</feature>
<feature type="transmembrane region" description="Helical" evidence="7">
    <location>
        <begin position="6"/>
        <end position="26"/>
    </location>
</feature>
<feature type="transmembrane region" description="Helical" evidence="7">
    <location>
        <begin position="367"/>
        <end position="385"/>
    </location>
</feature>
<organism evidence="9 10">
    <name type="scientific">Inmirania thermothiophila</name>
    <dbReference type="NCBI Taxonomy" id="1750597"/>
    <lineage>
        <taxon>Bacteria</taxon>
        <taxon>Pseudomonadati</taxon>
        <taxon>Pseudomonadota</taxon>
        <taxon>Gammaproteobacteria</taxon>
        <taxon>Chromatiales</taxon>
        <taxon>Ectothiorhodospiraceae</taxon>
        <taxon>Inmirania</taxon>
    </lineage>
</organism>
<name>A0A3N1Y8C8_9GAMM</name>
<gene>
    <name evidence="9" type="ORF">EDC57_0695</name>
</gene>
<feature type="transmembrane region" description="Helical" evidence="7">
    <location>
        <begin position="300"/>
        <end position="319"/>
    </location>
</feature>
<dbReference type="OrthoDB" id="9780918at2"/>
<dbReference type="InterPro" id="IPR000326">
    <property type="entry name" value="PAP2/HPO"/>
</dbReference>
<feature type="transmembrane region" description="Helical" evidence="7">
    <location>
        <begin position="180"/>
        <end position="202"/>
    </location>
</feature>
<evidence type="ECO:0000256" key="5">
    <source>
        <dbReference type="ARBA" id="ARBA00022989"/>
    </source>
</evidence>
<dbReference type="Pfam" id="PF09335">
    <property type="entry name" value="VTT_dom"/>
    <property type="match status" value="1"/>
</dbReference>
<sequence length="672" mass="70327">MEHPALEALLAWIAAHPAWAGAVVFAAAFAESLVLVGLVVPGAVFMFAAGALVATGTVQLAPTWAAASAGALAGDLVSFWLGRRHGARLLAHRLLARRRELVTRAEAFVRRHGGKGVLVARFVGPLRPVVPALAGSLGMPWPRFAALAAAGAVAWAPAYLLPGIAVGASLALASEVAGRLVLLLALILGLTWGVFAAVHRLYARLTPRAARLAARLIAWSGRHPLLGPPVRALVDPERPDLGSLALLGPLLAGGVAGFAALAWQVARTPPPTPWEEALHRTLQGLRSPLVDHVMVALTELGDGAVLWPFGLGVLAWLLVQRRRTVAVHWALGLAFAFAVPPILKALLAVPRPPGAMVAGYAFPSGHATAAAAIYSLAAILAAPALAPAWRWLLYASTATLVLGIAASRLYLGVHWLGDVAAGLALGGAWAALVGLACRRHGGTPPRGAHLVAVSSLLLALFGGTHIALRHEADLARYAPRVPLRTLAPAAWLDGGWRALPAWRNDLGGRRRHPLTVQAAVAPAALARALAAQGWRPAPFRARDLLALLVPDPDPQTLPVLPQVHDGRHEVLRLALPAPGGRLVLRLWDAGWRLAGWDTPILVGNVSFLGAARPLPLLTLPRTLPRFDGPREVLARHAGALVRAQVRRGEGGPEWDGGVLLLAPPDITPPSGG</sequence>
<evidence type="ECO:0000313" key="10">
    <source>
        <dbReference type="Proteomes" id="UP000276634"/>
    </source>
</evidence>
<dbReference type="PANTHER" id="PTHR30353">
    <property type="entry name" value="INNER MEMBRANE PROTEIN DEDA-RELATED"/>
    <property type="match status" value="1"/>
</dbReference>
<reference evidence="9 10" key="1">
    <citation type="submission" date="2018-11" db="EMBL/GenBank/DDBJ databases">
        <title>Genomic Encyclopedia of Type Strains, Phase IV (KMG-IV): sequencing the most valuable type-strain genomes for metagenomic binning, comparative biology and taxonomic classification.</title>
        <authorList>
            <person name="Goeker M."/>
        </authorList>
    </citation>
    <scope>NUCLEOTIDE SEQUENCE [LARGE SCALE GENOMIC DNA]</scope>
    <source>
        <strain evidence="9 10">DSM 100275</strain>
    </source>
</reference>
<dbReference type="Pfam" id="PF14067">
    <property type="entry name" value="LssY_C"/>
    <property type="match status" value="1"/>
</dbReference>
<comment type="caution">
    <text evidence="9">The sequence shown here is derived from an EMBL/GenBank/DDBJ whole genome shotgun (WGS) entry which is preliminary data.</text>
</comment>
<dbReference type="InterPro" id="IPR032816">
    <property type="entry name" value="VTT_dom"/>
</dbReference>
<dbReference type="Gene3D" id="1.20.144.10">
    <property type="entry name" value="Phosphatidic acid phosphatase type 2/haloperoxidase"/>
    <property type="match status" value="1"/>
</dbReference>
<dbReference type="Pfam" id="PF01569">
    <property type="entry name" value="PAP2"/>
    <property type="match status" value="1"/>
</dbReference>
<evidence type="ECO:0000256" key="7">
    <source>
        <dbReference type="SAM" id="Phobius"/>
    </source>
</evidence>
<feature type="transmembrane region" description="Helical" evidence="7">
    <location>
        <begin position="449"/>
        <end position="468"/>
    </location>
</feature>
<comment type="subcellular location">
    <subcellularLocation>
        <location evidence="1">Cell membrane</location>
        <topology evidence="1">Multi-pass membrane protein</topology>
    </subcellularLocation>
</comment>
<keyword evidence="3" id="KW-1003">Cell membrane</keyword>
<keyword evidence="5 7" id="KW-1133">Transmembrane helix</keyword>
<keyword evidence="6 7" id="KW-0472">Membrane</keyword>
<comment type="similarity">
    <text evidence="2">Belongs to the DedA family.</text>
</comment>
<dbReference type="SUPFAM" id="SSF48317">
    <property type="entry name" value="Acid phosphatase/Vanadium-dependent haloperoxidase"/>
    <property type="match status" value="1"/>
</dbReference>
<evidence type="ECO:0000256" key="3">
    <source>
        <dbReference type="ARBA" id="ARBA00022475"/>
    </source>
</evidence>
<dbReference type="InterPro" id="IPR036938">
    <property type="entry name" value="PAP2/HPO_sf"/>
</dbReference>
<feature type="domain" description="Phosphatidic acid phosphatase type 2/haloperoxidase" evidence="8">
    <location>
        <begin position="325"/>
        <end position="434"/>
    </location>
</feature>
<feature type="transmembrane region" description="Helical" evidence="7">
    <location>
        <begin position="326"/>
        <end position="347"/>
    </location>
</feature>
<dbReference type="InterPro" id="IPR032818">
    <property type="entry name" value="DedA-like"/>
</dbReference>
<evidence type="ECO:0000256" key="1">
    <source>
        <dbReference type="ARBA" id="ARBA00004651"/>
    </source>
</evidence>